<dbReference type="PANTHER" id="PTHR11804:SF50">
    <property type="entry name" value="THIMET OLIGOPEPTIDASE"/>
    <property type="match status" value="1"/>
</dbReference>
<protein>
    <recommendedName>
        <fullName evidence="11">Thimet oligopeptidase</fullName>
        <ecNumber evidence="10">3.4.24.15</ecNumber>
    </recommendedName>
</protein>
<dbReference type="FunFam" id="1.10.1370.10:FF:000016">
    <property type="entry name" value="Thimet oligopeptidase 1"/>
    <property type="match status" value="1"/>
</dbReference>
<dbReference type="AlphaFoldDB" id="A0A8D1ZBU3"/>
<feature type="domain" description="Peptidase M3A/M3B catalytic" evidence="14">
    <location>
        <begin position="136"/>
        <end position="585"/>
    </location>
</feature>
<comment type="similarity">
    <text evidence="1 13">Belongs to the peptidase M3 family.</text>
</comment>
<dbReference type="Pfam" id="PF01432">
    <property type="entry name" value="Peptidase_M3"/>
    <property type="match status" value="1"/>
</dbReference>
<dbReference type="InterPro" id="IPR024079">
    <property type="entry name" value="MetalloPept_cat_dom_sf"/>
</dbReference>
<dbReference type="PANTHER" id="PTHR11804">
    <property type="entry name" value="PROTEASE M3 THIMET OLIGOPEPTIDASE-RELATED"/>
    <property type="match status" value="1"/>
</dbReference>
<dbReference type="SUPFAM" id="SSF55486">
    <property type="entry name" value="Metalloproteases ('zincins'), catalytic domain"/>
    <property type="match status" value="1"/>
</dbReference>
<keyword evidence="3" id="KW-0597">Phosphoprotein</keyword>
<dbReference type="GO" id="GO:0006508">
    <property type="term" value="P:proteolysis"/>
    <property type="evidence" value="ECO:0007669"/>
    <property type="project" value="UniProtKB-KW"/>
</dbReference>
<comment type="function">
    <text evidence="12">Involved in the metabolism of neuropeptides under 20 amino acid residues long. Involved in cytoplasmic peptide degradation. Able to degrade the amyloid-beta precursor protein and generate amyloidogenic fragments. Also acts as a regulator of cannabinoid signaling pathway by mediating degradation of hemopressin, an antagonist peptide of the cannabinoid receptor CNR1.</text>
</comment>
<evidence type="ECO:0000256" key="4">
    <source>
        <dbReference type="ARBA" id="ARBA00022670"/>
    </source>
</evidence>
<proteinExistence type="inferred from homology"/>
<evidence type="ECO:0000256" key="2">
    <source>
        <dbReference type="ARBA" id="ARBA00011245"/>
    </source>
</evidence>
<evidence type="ECO:0000313" key="16">
    <source>
        <dbReference type="Proteomes" id="UP000694725"/>
    </source>
</evidence>
<dbReference type="FunFam" id="3.40.390.10:FF:000006">
    <property type="entry name" value="Thimet oligopeptidase 1"/>
    <property type="match status" value="1"/>
</dbReference>
<organism evidence="15 16">
    <name type="scientific">Sus scrofa</name>
    <name type="common">Pig</name>
    <dbReference type="NCBI Taxonomy" id="9823"/>
    <lineage>
        <taxon>Eukaryota</taxon>
        <taxon>Metazoa</taxon>
        <taxon>Chordata</taxon>
        <taxon>Craniata</taxon>
        <taxon>Vertebrata</taxon>
        <taxon>Euteleostomi</taxon>
        <taxon>Mammalia</taxon>
        <taxon>Eutheria</taxon>
        <taxon>Laurasiatheria</taxon>
        <taxon>Artiodactyla</taxon>
        <taxon>Suina</taxon>
        <taxon>Suidae</taxon>
        <taxon>Sus</taxon>
    </lineage>
</organism>
<dbReference type="Proteomes" id="UP000694725">
    <property type="component" value="Unplaced"/>
</dbReference>
<dbReference type="Ensembl" id="ENSSSCT00065080141.1">
    <property type="protein sequence ID" value="ENSSSCP00065034869.1"/>
    <property type="gene ID" value="ENSSSCG00065058493.1"/>
</dbReference>
<evidence type="ECO:0000256" key="6">
    <source>
        <dbReference type="ARBA" id="ARBA00022801"/>
    </source>
</evidence>
<evidence type="ECO:0000256" key="7">
    <source>
        <dbReference type="ARBA" id="ARBA00022833"/>
    </source>
</evidence>
<evidence type="ECO:0000256" key="8">
    <source>
        <dbReference type="ARBA" id="ARBA00023049"/>
    </source>
</evidence>
<evidence type="ECO:0000259" key="14">
    <source>
        <dbReference type="Pfam" id="PF01432"/>
    </source>
</evidence>
<dbReference type="GO" id="GO:0004222">
    <property type="term" value="F:metalloendopeptidase activity"/>
    <property type="evidence" value="ECO:0007669"/>
    <property type="project" value="InterPro"/>
</dbReference>
<name>A0A8D1ZBU3_PIG</name>
<evidence type="ECO:0000256" key="1">
    <source>
        <dbReference type="ARBA" id="ARBA00006040"/>
    </source>
</evidence>
<dbReference type="Gene3D" id="1.10.1370.10">
    <property type="entry name" value="Neurolysin, domain 3"/>
    <property type="match status" value="1"/>
</dbReference>
<comment type="cofactor">
    <cofactor evidence="13">
        <name>Zn(2+)</name>
        <dbReference type="ChEBI" id="CHEBI:29105"/>
    </cofactor>
    <text evidence="13">Binds 1 zinc ion.</text>
</comment>
<dbReference type="InterPro" id="IPR024077">
    <property type="entry name" value="Neurolysin/TOP_dom2"/>
</dbReference>
<reference evidence="15" key="1">
    <citation type="submission" date="2025-08" db="UniProtKB">
        <authorList>
            <consortium name="Ensembl"/>
        </authorList>
    </citation>
    <scope>IDENTIFICATION</scope>
</reference>
<evidence type="ECO:0000256" key="10">
    <source>
        <dbReference type="ARBA" id="ARBA00039079"/>
    </source>
</evidence>
<evidence type="ECO:0000256" key="11">
    <source>
        <dbReference type="ARBA" id="ARBA00039633"/>
    </source>
</evidence>
<dbReference type="CDD" id="cd06455">
    <property type="entry name" value="M3A_TOP"/>
    <property type="match status" value="1"/>
</dbReference>
<comment type="subunit">
    <text evidence="2">Monomer.</text>
</comment>
<dbReference type="Gene3D" id="3.40.390.10">
    <property type="entry name" value="Collagenase (Catalytic Domain)"/>
    <property type="match status" value="1"/>
</dbReference>
<keyword evidence="6 13" id="KW-0378">Hydrolase</keyword>
<dbReference type="EC" id="3.4.24.15" evidence="10"/>
<evidence type="ECO:0000256" key="3">
    <source>
        <dbReference type="ARBA" id="ARBA00022553"/>
    </source>
</evidence>
<evidence type="ECO:0000313" key="15">
    <source>
        <dbReference type="Ensembl" id="ENSSSCP00065034869.1"/>
    </source>
</evidence>
<evidence type="ECO:0000256" key="5">
    <source>
        <dbReference type="ARBA" id="ARBA00022723"/>
    </source>
</evidence>
<keyword evidence="4 13" id="KW-0645">Protease</keyword>
<evidence type="ECO:0000256" key="13">
    <source>
        <dbReference type="RuleBase" id="RU003435"/>
    </source>
</evidence>
<dbReference type="GO" id="GO:0046872">
    <property type="term" value="F:metal ion binding"/>
    <property type="evidence" value="ECO:0007669"/>
    <property type="project" value="UniProtKB-UniRule"/>
</dbReference>
<evidence type="ECO:0000256" key="12">
    <source>
        <dbReference type="ARBA" id="ARBA00045978"/>
    </source>
</evidence>
<comment type="catalytic activity">
    <reaction evidence="9">
        <text>Preferential cleavage of bonds with hydrophobic residues at P1, P2 and P3' and a small residue at P1' in substrates of 5 to 15 residues.</text>
        <dbReference type="EC" id="3.4.24.15"/>
    </reaction>
</comment>
<keyword evidence="5 13" id="KW-0479">Metal-binding</keyword>
<keyword evidence="8 13" id="KW-0482">Metalloprotease</keyword>
<accession>A0A8D1ZBU3</accession>
<evidence type="ECO:0000256" key="9">
    <source>
        <dbReference type="ARBA" id="ARBA00036235"/>
    </source>
</evidence>
<dbReference type="InterPro" id="IPR045090">
    <property type="entry name" value="Pept_M3A_M3B"/>
</dbReference>
<sequence length="597" mass="68290">MTGWHVQSLLPGRCSPQPLRATAHVPGMQRLLVWLEKVQKDSLRPEAARYLERLIKLGRRNGLHLPKETQEKIKSIKKKLSLLCIDFNKNLNEDTTFLPFTREELGGLPEDFLNSLEKTEDEKLKVTLKYPHYFPLLKKCHVPETRRKVEEAFNCRCKEENCAILRELVRLRAQKSSLLGFSTHADYVLEMNMAKTSQVVATFLDELAQKLKPLGEQERAMILELKKAECTKRGLDFDGRINAWDMRYYMNQVEETRYRVDQNLLKEYFPMQVVTRGLLGIYQELLGLTFHLEEGAAVWHEDVMLYSVRDAASGKVIGKFYLDLYPREGKYGHAACFGLQPGCLRQDGSRQIAIAAMVANFTKPTPDAPSLLQHDEVETYFHEFGHVMHQLCSQAEFAMFSGTHVERDFVEAPSQMLENWVWEAEPLLRMSQHYRTGSAIPQELLEKLIKSRQANTGLFNLRQIVLAKVDQALHTQTAADPAEEYARLCQEILGVPATPGSHTPSQAHFRGQGKRFIVMYEGVWEEEFDLWPFLLWFLGWSLHLGAVGMDYRSCILRPGGSEDASVMLKLFLGRDPKQDAFLLSKGLQVEGCEPPAS</sequence>
<dbReference type="InterPro" id="IPR001567">
    <property type="entry name" value="Pept_M3A_M3B_dom"/>
</dbReference>
<keyword evidence="7 13" id="KW-0862">Zinc</keyword>